<sequence>MHHCIYLFLLSALLAKNVESASSGAASSVFSNRNSKNTRYESQSNNNHFQPEEWLYERTLNLSNIEIDRPIPDEQILIAKLLLNYDPASRPVYNASHTVTINFGLALIQICDMDERNQILTTNVWLEQEWKDERLTWNKSEFNNLEKIRLPCNRLWLPDIVLYNSADDYTEGYMQSKAMVTSDGTVFEIRPPPAKLRSSCKIDVTYFPFDDQ</sequence>
<dbReference type="CDD" id="cd18997">
    <property type="entry name" value="LGIC_ECD_nAChR"/>
    <property type="match status" value="1"/>
</dbReference>
<accession>A0A3M7P6J6</accession>
<dbReference type="InterPro" id="IPR036734">
    <property type="entry name" value="Neur_chan_lig-bd_sf"/>
</dbReference>
<dbReference type="Pfam" id="PF02931">
    <property type="entry name" value="Neur_chan_LBD"/>
    <property type="match status" value="1"/>
</dbReference>
<reference evidence="13 14" key="1">
    <citation type="journal article" date="2018" name="Sci. Rep.">
        <title>Genomic signatures of local adaptation to the degree of environmental predictability in rotifers.</title>
        <authorList>
            <person name="Franch-Gras L."/>
            <person name="Hahn C."/>
            <person name="Garcia-Roger E.M."/>
            <person name="Carmona M.J."/>
            <person name="Serra M."/>
            <person name="Gomez A."/>
        </authorList>
    </citation>
    <scope>NUCLEOTIDE SEQUENCE [LARGE SCALE GENOMIC DNA]</scope>
    <source>
        <strain evidence="13">HYR1</strain>
    </source>
</reference>
<proteinExistence type="predicted"/>
<keyword evidence="8" id="KW-1071">Ligand-gated ion channel</keyword>
<dbReference type="AlphaFoldDB" id="A0A3M7P6J6"/>
<dbReference type="GO" id="GO:0004888">
    <property type="term" value="F:transmembrane signaling receptor activity"/>
    <property type="evidence" value="ECO:0007669"/>
    <property type="project" value="InterPro"/>
</dbReference>
<keyword evidence="1" id="KW-0813">Transport</keyword>
<keyword evidence="9" id="KW-0407">Ion channel</keyword>
<evidence type="ECO:0000256" key="8">
    <source>
        <dbReference type="ARBA" id="ARBA00023286"/>
    </source>
</evidence>
<evidence type="ECO:0000256" key="10">
    <source>
        <dbReference type="ARBA" id="ARBA00034099"/>
    </source>
</evidence>
<gene>
    <name evidence="13" type="ORF">BpHYR1_048872</name>
</gene>
<evidence type="ECO:0000259" key="12">
    <source>
        <dbReference type="Pfam" id="PF02931"/>
    </source>
</evidence>
<dbReference type="FunFam" id="2.70.170.10:FF:000028">
    <property type="entry name" value="AcetylCholine Receptor"/>
    <property type="match status" value="1"/>
</dbReference>
<dbReference type="OrthoDB" id="5975154at2759"/>
<evidence type="ECO:0000256" key="1">
    <source>
        <dbReference type="ARBA" id="ARBA00022448"/>
    </source>
</evidence>
<dbReference type="PANTHER" id="PTHR18945">
    <property type="entry name" value="NEUROTRANSMITTER GATED ION CHANNEL"/>
    <property type="match status" value="1"/>
</dbReference>
<name>A0A3M7P6J6_BRAPC</name>
<keyword evidence="3" id="KW-0812">Transmembrane</keyword>
<dbReference type="GO" id="GO:0045211">
    <property type="term" value="C:postsynaptic membrane"/>
    <property type="evidence" value="ECO:0007669"/>
    <property type="project" value="InterPro"/>
</dbReference>
<dbReference type="GO" id="GO:0022848">
    <property type="term" value="F:acetylcholine-gated monoatomic cation-selective channel activity"/>
    <property type="evidence" value="ECO:0007669"/>
    <property type="project" value="InterPro"/>
</dbReference>
<evidence type="ECO:0000256" key="9">
    <source>
        <dbReference type="ARBA" id="ARBA00023303"/>
    </source>
</evidence>
<organism evidence="13 14">
    <name type="scientific">Brachionus plicatilis</name>
    <name type="common">Marine rotifer</name>
    <name type="synonym">Brachionus muelleri</name>
    <dbReference type="NCBI Taxonomy" id="10195"/>
    <lineage>
        <taxon>Eukaryota</taxon>
        <taxon>Metazoa</taxon>
        <taxon>Spiralia</taxon>
        <taxon>Gnathifera</taxon>
        <taxon>Rotifera</taxon>
        <taxon>Eurotatoria</taxon>
        <taxon>Monogononta</taxon>
        <taxon>Pseudotrocha</taxon>
        <taxon>Ploima</taxon>
        <taxon>Brachionidae</taxon>
        <taxon>Brachionus</taxon>
    </lineage>
</organism>
<protein>
    <submittedName>
        <fullName evidence="13">Neuronal acetylcholine receptor subunit alpha-9-like isoform X2</fullName>
    </submittedName>
</protein>
<dbReference type="EMBL" id="REGN01013157">
    <property type="protein sequence ID" value="RMZ94304.1"/>
    <property type="molecule type" value="Genomic_DNA"/>
</dbReference>
<dbReference type="InterPro" id="IPR006202">
    <property type="entry name" value="Neur_chan_lig-bd"/>
</dbReference>
<dbReference type="InterPro" id="IPR002394">
    <property type="entry name" value="Nicotinic_acetylcholine_rcpt"/>
</dbReference>
<dbReference type="PRINTS" id="PR00254">
    <property type="entry name" value="NICOTINICR"/>
</dbReference>
<evidence type="ECO:0000256" key="7">
    <source>
        <dbReference type="ARBA" id="ARBA00023170"/>
    </source>
</evidence>
<keyword evidence="4" id="KW-0770">Synapse</keyword>
<feature type="domain" description="Neurotransmitter-gated ion-channel ligand-binding" evidence="12">
    <location>
        <begin position="76"/>
        <end position="212"/>
    </location>
</feature>
<feature type="signal peptide" evidence="11">
    <location>
        <begin position="1"/>
        <end position="20"/>
    </location>
</feature>
<evidence type="ECO:0000256" key="11">
    <source>
        <dbReference type="SAM" id="SignalP"/>
    </source>
</evidence>
<keyword evidence="6" id="KW-0472">Membrane</keyword>
<comment type="caution">
    <text evidence="13">The sequence shown here is derived from an EMBL/GenBank/DDBJ whole genome shotgun (WGS) entry which is preliminary data.</text>
</comment>
<dbReference type="STRING" id="10195.A0A3M7P6J6"/>
<keyword evidence="5" id="KW-0406">Ion transport</keyword>
<evidence type="ECO:0000313" key="13">
    <source>
        <dbReference type="EMBL" id="RMZ94304.1"/>
    </source>
</evidence>
<dbReference type="SUPFAM" id="SSF63712">
    <property type="entry name" value="Nicotinic receptor ligand binding domain-like"/>
    <property type="match status" value="1"/>
</dbReference>
<keyword evidence="14" id="KW-1185">Reference proteome</keyword>
<keyword evidence="11" id="KW-0732">Signal</keyword>
<evidence type="ECO:0000256" key="3">
    <source>
        <dbReference type="ARBA" id="ARBA00022692"/>
    </source>
</evidence>
<dbReference type="PRINTS" id="PR00252">
    <property type="entry name" value="NRIONCHANNEL"/>
</dbReference>
<evidence type="ECO:0000256" key="2">
    <source>
        <dbReference type="ARBA" id="ARBA00022475"/>
    </source>
</evidence>
<evidence type="ECO:0000313" key="14">
    <source>
        <dbReference type="Proteomes" id="UP000276133"/>
    </source>
</evidence>
<dbReference type="Gene3D" id="2.70.170.10">
    <property type="entry name" value="Neurotransmitter-gated ion-channel ligand-binding domain"/>
    <property type="match status" value="1"/>
</dbReference>
<evidence type="ECO:0000256" key="5">
    <source>
        <dbReference type="ARBA" id="ARBA00023065"/>
    </source>
</evidence>
<dbReference type="Proteomes" id="UP000276133">
    <property type="component" value="Unassembled WGS sequence"/>
</dbReference>
<keyword evidence="2" id="KW-1003">Cell membrane</keyword>
<evidence type="ECO:0000256" key="4">
    <source>
        <dbReference type="ARBA" id="ARBA00023018"/>
    </source>
</evidence>
<feature type="non-terminal residue" evidence="13">
    <location>
        <position position="212"/>
    </location>
</feature>
<dbReference type="InterPro" id="IPR006201">
    <property type="entry name" value="Neur_channel"/>
</dbReference>
<keyword evidence="7 13" id="KW-0675">Receptor</keyword>
<feature type="chain" id="PRO_5018221196" evidence="11">
    <location>
        <begin position="21"/>
        <end position="212"/>
    </location>
</feature>
<evidence type="ECO:0000256" key="6">
    <source>
        <dbReference type="ARBA" id="ARBA00023136"/>
    </source>
</evidence>
<comment type="subcellular location">
    <subcellularLocation>
        <location evidence="10">Synaptic cell membrane</location>
        <topology evidence="10">Multi-pass membrane protein</topology>
    </subcellularLocation>
</comment>